<accession>A0A0A9C9S9</accession>
<reference evidence="1" key="1">
    <citation type="submission" date="2014-09" db="EMBL/GenBank/DDBJ databases">
        <authorList>
            <person name="Magalhaes I.L.F."/>
            <person name="Oliveira U."/>
            <person name="Santos F.R."/>
            <person name="Vidigal T.H.D.A."/>
            <person name="Brescovit A.D."/>
            <person name="Santos A.J."/>
        </authorList>
    </citation>
    <scope>NUCLEOTIDE SEQUENCE</scope>
    <source>
        <tissue evidence="1">Shoot tissue taken approximately 20 cm above the soil surface</tissue>
    </source>
</reference>
<proteinExistence type="predicted"/>
<sequence length="40" mass="4473">MHYFPYCGGPENGPSVLTTHEYWSLSQLGMHSLLASSNYP</sequence>
<organism evidence="1">
    <name type="scientific">Arundo donax</name>
    <name type="common">Giant reed</name>
    <name type="synonym">Donax arundinaceus</name>
    <dbReference type="NCBI Taxonomy" id="35708"/>
    <lineage>
        <taxon>Eukaryota</taxon>
        <taxon>Viridiplantae</taxon>
        <taxon>Streptophyta</taxon>
        <taxon>Embryophyta</taxon>
        <taxon>Tracheophyta</taxon>
        <taxon>Spermatophyta</taxon>
        <taxon>Magnoliopsida</taxon>
        <taxon>Liliopsida</taxon>
        <taxon>Poales</taxon>
        <taxon>Poaceae</taxon>
        <taxon>PACMAD clade</taxon>
        <taxon>Arundinoideae</taxon>
        <taxon>Arundineae</taxon>
        <taxon>Arundo</taxon>
    </lineage>
</organism>
<dbReference type="EMBL" id="GBRH01225554">
    <property type="protein sequence ID" value="JAD72341.1"/>
    <property type="molecule type" value="Transcribed_RNA"/>
</dbReference>
<name>A0A0A9C9S9_ARUDO</name>
<evidence type="ECO:0000313" key="1">
    <source>
        <dbReference type="EMBL" id="JAD72341.1"/>
    </source>
</evidence>
<reference evidence="1" key="2">
    <citation type="journal article" date="2015" name="Data Brief">
        <title>Shoot transcriptome of the giant reed, Arundo donax.</title>
        <authorList>
            <person name="Barrero R.A."/>
            <person name="Guerrero F.D."/>
            <person name="Moolhuijzen P."/>
            <person name="Goolsby J.A."/>
            <person name="Tidwell J."/>
            <person name="Bellgard S.E."/>
            <person name="Bellgard M.I."/>
        </authorList>
    </citation>
    <scope>NUCLEOTIDE SEQUENCE</scope>
    <source>
        <tissue evidence="1">Shoot tissue taken approximately 20 cm above the soil surface</tissue>
    </source>
</reference>
<dbReference type="AlphaFoldDB" id="A0A0A9C9S9"/>
<protein>
    <submittedName>
        <fullName evidence="1">Uncharacterized protein</fullName>
    </submittedName>
</protein>